<dbReference type="CDD" id="cd22829">
    <property type="entry name" value="Gal_Rha_Lectin_EVA1_EVA1C_rpt2"/>
    <property type="match status" value="1"/>
</dbReference>
<organism evidence="5 6">
    <name type="scientific">Henosepilachna vigintioctopunctata</name>
    <dbReference type="NCBI Taxonomy" id="420089"/>
    <lineage>
        <taxon>Eukaryota</taxon>
        <taxon>Metazoa</taxon>
        <taxon>Ecdysozoa</taxon>
        <taxon>Arthropoda</taxon>
        <taxon>Hexapoda</taxon>
        <taxon>Insecta</taxon>
        <taxon>Pterygota</taxon>
        <taxon>Neoptera</taxon>
        <taxon>Endopterygota</taxon>
        <taxon>Coleoptera</taxon>
        <taxon>Polyphaga</taxon>
        <taxon>Cucujiformia</taxon>
        <taxon>Coccinelloidea</taxon>
        <taxon>Coccinellidae</taxon>
        <taxon>Epilachninae</taxon>
        <taxon>Epilachnini</taxon>
        <taxon>Henosepilachna</taxon>
    </lineage>
</organism>
<feature type="domain" description="SUEL-type lectin" evidence="4">
    <location>
        <begin position="1"/>
        <end position="45"/>
    </location>
</feature>
<reference evidence="5 6" key="1">
    <citation type="submission" date="2023-03" db="EMBL/GenBank/DDBJ databases">
        <title>Genome insight into feeding habits of ladybird beetles.</title>
        <authorList>
            <person name="Li H.-S."/>
            <person name="Huang Y.-H."/>
            <person name="Pang H."/>
        </authorList>
    </citation>
    <scope>NUCLEOTIDE SEQUENCE [LARGE SCALE GENOMIC DNA]</scope>
    <source>
        <strain evidence="5">SYSU_2023b</strain>
        <tissue evidence="5">Whole body</tissue>
    </source>
</reference>
<dbReference type="AlphaFoldDB" id="A0AAW1V3J5"/>
<feature type="region of interest" description="Disordered" evidence="3">
    <location>
        <begin position="190"/>
        <end position="226"/>
    </location>
</feature>
<sequence>YSLLQTVVEACQKKRQCKFRTSPSTFGGDPCPGVPKYVEVAYKCRPYEFRSTNACENERIQLKCNPNSRIAIYSASFGRTEYESIQCPQPQGVPEETCLVSYATETVMNMCHGKRTCELSADVRTFGSPCRPESRMYLKVVHTCVPRKVLKDQYDMGLEHDEKEETQEFSDEIEKDDFDTYDVDTAFIGESAASPSAPNSEETKGNQLVKDEPTVNAKSPSHKSKDLDFGEYILNNEERCERNVRLFMQLNTNLV</sequence>
<dbReference type="Proteomes" id="UP001431783">
    <property type="component" value="Unassembled WGS sequence"/>
</dbReference>
<dbReference type="Pfam" id="PF02140">
    <property type="entry name" value="SUEL_Lectin"/>
    <property type="match status" value="2"/>
</dbReference>
<comment type="caution">
    <text evidence="5">The sequence shown here is derived from an EMBL/GenBank/DDBJ whole genome shotgun (WGS) entry which is preliminary data.</text>
</comment>
<evidence type="ECO:0000256" key="1">
    <source>
        <dbReference type="ARBA" id="ARBA00022734"/>
    </source>
</evidence>
<feature type="non-terminal residue" evidence="5">
    <location>
        <position position="1"/>
    </location>
</feature>
<evidence type="ECO:0000259" key="4">
    <source>
        <dbReference type="PROSITE" id="PS50228"/>
    </source>
</evidence>
<accession>A0AAW1V3J5</accession>
<proteinExistence type="predicted"/>
<keyword evidence="6" id="KW-1185">Reference proteome</keyword>
<name>A0AAW1V3J5_9CUCU</name>
<gene>
    <name evidence="5" type="ORF">WA026_010359</name>
</gene>
<protein>
    <recommendedName>
        <fullName evidence="4">SUEL-type lectin domain-containing protein</fullName>
    </recommendedName>
</protein>
<feature type="compositionally biased region" description="Basic and acidic residues" evidence="3">
    <location>
        <begin position="201"/>
        <end position="213"/>
    </location>
</feature>
<feature type="domain" description="SUEL-type lectin" evidence="4">
    <location>
        <begin position="54"/>
        <end position="145"/>
    </location>
</feature>
<dbReference type="FunFam" id="2.60.120.740:FF:000003">
    <property type="entry name" value="Protein eva-1 homolog C"/>
    <property type="match status" value="1"/>
</dbReference>
<evidence type="ECO:0000256" key="3">
    <source>
        <dbReference type="SAM" id="MobiDB-lite"/>
    </source>
</evidence>
<dbReference type="GO" id="GO:0030246">
    <property type="term" value="F:carbohydrate binding"/>
    <property type="evidence" value="ECO:0007669"/>
    <property type="project" value="UniProtKB-KW"/>
</dbReference>
<dbReference type="InterPro" id="IPR000922">
    <property type="entry name" value="Lectin_gal-bd_dom"/>
</dbReference>
<keyword evidence="2" id="KW-0677">Repeat</keyword>
<evidence type="ECO:0000256" key="2">
    <source>
        <dbReference type="ARBA" id="ARBA00022737"/>
    </source>
</evidence>
<evidence type="ECO:0000313" key="6">
    <source>
        <dbReference type="Proteomes" id="UP001431783"/>
    </source>
</evidence>
<dbReference type="InterPro" id="IPR043159">
    <property type="entry name" value="Lectin_gal-bd_sf"/>
</dbReference>
<dbReference type="PANTHER" id="PTHR46780">
    <property type="entry name" value="PROTEIN EVA-1"/>
    <property type="match status" value="1"/>
</dbReference>
<evidence type="ECO:0000313" key="5">
    <source>
        <dbReference type="EMBL" id="KAK9890246.1"/>
    </source>
</evidence>
<dbReference type="PROSITE" id="PS50228">
    <property type="entry name" value="SUEL_LECTIN"/>
    <property type="match status" value="2"/>
</dbReference>
<keyword evidence="1" id="KW-0430">Lectin</keyword>
<feature type="compositionally biased region" description="Low complexity" evidence="3">
    <location>
        <begin position="190"/>
        <end position="200"/>
    </location>
</feature>
<dbReference type="EMBL" id="JARQZJ010000125">
    <property type="protein sequence ID" value="KAK9890246.1"/>
    <property type="molecule type" value="Genomic_DNA"/>
</dbReference>
<dbReference type="Gene3D" id="2.60.120.740">
    <property type="match status" value="2"/>
</dbReference>